<dbReference type="GeneID" id="115590496"/>
<dbReference type="Proteomes" id="UP000472265">
    <property type="component" value="Chromosome 10"/>
</dbReference>
<protein>
    <submittedName>
        <fullName evidence="7">Uncharacterized LOC115590496</fullName>
    </submittedName>
</protein>
<feature type="signal peptide" evidence="5">
    <location>
        <begin position="1"/>
        <end position="23"/>
    </location>
</feature>
<feature type="chain" id="PRO_5025363913" evidence="5">
    <location>
        <begin position="24"/>
        <end position="768"/>
    </location>
</feature>
<dbReference type="Ensembl" id="ENSSAUT00010017462.1">
    <property type="protein sequence ID" value="ENSSAUP00010016495.1"/>
    <property type="gene ID" value="ENSSAUG00010007596.1"/>
</dbReference>
<evidence type="ECO:0000259" key="6">
    <source>
        <dbReference type="PROSITE" id="PS50835"/>
    </source>
</evidence>
<dbReference type="InterPro" id="IPR003598">
    <property type="entry name" value="Ig_sub2"/>
</dbReference>
<feature type="domain" description="Ig-like" evidence="6">
    <location>
        <begin position="302"/>
        <end position="371"/>
    </location>
</feature>
<dbReference type="GO" id="GO:0006955">
    <property type="term" value="P:immune response"/>
    <property type="evidence" value="ECO:0007669"/>
    <property type="project" value="TreeGrafter"/>
</dbReference>
<dbReference type="SMART" id="SM00408">
    <property type="entry name" value="IGc2"/>
    <property type="match status" value="2"/>
</dbReference>
<keyword evidence="4" id="KW-0812">Transmembrane</keyword>
<name>A0A671UVB5_SPAAU</name>
<dbReference type="InterPro" id="IPR013783">
    <property type="entry name" value="Ig-like_fold"/>
</dbReference>
<evidence type="ECO:0000313" key="8">
    <source>
        <dbReference type="Proteomes" id="UP000472265"/>
    </source>
</evidence>
<feature type="domain" description="Ig-like" evidence="6">
    <location>
        <begin position="527"/>
        <end position="591"/>
    </location>
</feature>
<dbReference type="GO" id="GO:0007166">
    <property type="term" value="P:cell surface receptor signaling pathway"/>
    <property type="evidence" value="ECO:0007669"/>
    <property type="project" value="TreeGrafter"/>
</dbReference>
<dbReference type="InterPro" id="IPR003599">
    <property type="entry name" value="Ig_sub"/>
</dbReference>
<sequence length="768" mass="86344">MGLTLLRVLWLFLLNILLYCGHAQDSVLTIEPNWSTLFAGESVTLICDMREGLEADWYYTILKDGQEYVYHLTNKIYTLGYLLTGDSGEYQCFGRYKGSTDLKKSSNKVSLTVSDNNVILASPASTIYQGESVTLRCRHQTQTKEKNASFYRDGSLILSNNTVEITIQLLSDSSSYMCKFDEDEESQPIRLKVESHKPKANLRKDNRAYAGRTNRTLTCSVNPSSPGWKYFWYRGKKTSEPLTTHDVFFISNEKISVSQGALYWCRGGRGQPVYYTEYSNSIATNKAVVTLQPSWPKIYYQETITLKCEIENGGDTEWEYAWALPRPYLPYHQNEYMIKDAQSSDAGDYRCMGREKSGQSQTEWSDPFSLTLSDKPLPVLTVSPSWLSAGASVTLTCSVKDQSAGWRFYWYKTGHDPSDNDYSYELLPGSSSGTEQDSYIVHGQTHTAGYVCRAGRGDPVSYTYYSEPKFVWSADFHPAASLTCPYWGTVTGSTCKTHTSQYIDGVYWCESETGQFSNAVNITGQYSEIILVSPVHPVAEGHSVTLGCKLKTETVLSNVDFYKDGQLIQNGTRRELTIPAVSKSDEGFYKCKGKDSPHGWQSWTSPKSWMSVKSVTRPESSSFPVLLIVGLVCGVLLIILLLLLLLVCLYHHYKKSKESSFIRSQSTNQGSATDHMINQDESRFKEMPSSLYGDAGLYESIKGLEEAEHEESIDATYSLIELRNIDDNVMYAQVHCHNKAMTDIRKSRPAAEDETVYSEVKPGAPLGQ</sequence>
<reference evidence="7" key="1">
    <citation type="submission" date="2021-04" db="EMBL/GenBank/DDBJ databases">
        <authorList>
            <consortium name="Wellcome Sanger Institute Data Sharing"/>
        </authorList>
    </citation>
    <scope>NUCLEOTIDE SEQUENCE [LARGE SCALE GENOMIC DNA]</scope>
</reference>
<reference evidence="7" key="3">
    <citation type="submission" date="2025-09" db="UniProtKB">
        <authorList>
            <consortium name="Ensembl"/>
        </authorList>
    </citation>
    <scope>IDENTIFICATION</scope>
</reference>
<dbReference type="RefSeq" id="XP_030287734.1">
    <property type="nucleotide sequence ID" value="XM_030431874.1"/>
</dbReference>
<dbReference type="GeneTree" id="ENSGT00940000162700"/>
<evidence type="ECO:0000256" key="2">
    <source>
        <dbReference type="ARBA" id="ARBA00023157"/>
    </source>
</evidence>
<keyword evidence="4" id="KW-1133">Transmembrane helix</keyword>
<evidence type="ECO:0000313" key="7">
    <source>
        <dbReference type="Ensembl" id="ENSSAUP00010016495.1"/>
    </source>
</evidence>
<keyword evidence="8" id="KW-1185">Reference proteome</keyword>
<dbReference type="SUPFAM" id="SSF48726">
    <property type="entry name" value="Immunoglobulin"/>
    <property type="match status" value="6"/>
</dbReference>
<dbReference type="Gene3D" id="2.60.40.10">
    <property type="entry name" value="Immunoglobulins"/>
    <property type="match status" value="6"/>
</dbReference>
<dbReference type="InParanoid" id="A0A671UVB5"/>
<evidence type="ECO:0000256" key="1">
    <source>
        <dbReference type="ARBA" id="ARBA00022729"/>
    </source>
</evidence>
<organism evidence="7 8">
    <name type="scientific">Sparus aurata</name>
    <name type="common">Gilthead sea bream</name>
    <dbReference type="NCBI Taxonomy" id="8175"/>
    <lineage>
        <taxon>Eukaryota</taxon>
        <taxon>Metazoa</taxon>
        <taxon>Chordata</taxon>
        <taxon>Craniata</taxon>
        <taxon>Vertebrata</taxon>
        <taxon>Euteleostomi</taxon>
        <taxon>Actinopterygii</taxon>
        <taxon>Neopterygii</taxon>
        <taxon>Teleostei</taxon>
        <taxon>Neoteleostei</taxon>
        <taxon>Acanthomorphata</taxon>
        <taxon>Eupercaria</taxon>
        <taxon>Spariformes</taxon>
        <taxon>Sparidae</taxon>
        <taxon>Sparus</taxon>
    </lineage>
</organism>
<dbReference type="GO" id="GO:0009897">
    <property type="term" value="C:external side of plasma membrane"/>
    <property type="evidence" value="ECO:0007669"/>
    <property type="project" value="TreeGrafter"/>
</dbReference>
<feature type="domain" description="Ig-like" evidence="6">
    <location>
        <begin position="40"/>
        <end position="110"/>
    </location>
</feature>
<evidence type="ECO:0000256" key="3">
    <source>
        <dbReference type="SAM" id="MobiDB-lite"/>
    </source>
</evidence>
<dbReference type="PANTHER" id="PTHR11481">
    <property type="entry name" value="IMMUNOGLOBULIN FC RECEPTOR"/>
    <property type="match status" value="1"/>
</dbReference>
<feature type="domain" description="Ig-like" evidence="6">
    <location>
        <begin position="198"/>
        <end position="290"/>
    </location>
</feature>
<keyword evidence="1 5" id="KW-0732">Signal</keyword>
<evidence type="ECO:0000256" key="4">
    <source>
        <dbReference type="SAM" id="Phobius"/>
    </source>
</evidence>
<dbReference type="InterPro" id="IPR036179">
    <property type="entry name" value="Ig-like_dom_sf"/>
</dbReference>
<dbReference type="InterPro" id="IPR007110">
    <property type="entry name" value="Ig-like_dom"/>
</dbReference>
<keyword evidence="4" id="KW-0472">Membrane</keyword>
<feature type="domain" description="Ig-like" evidence="6">
    <location>
        <begin position="378"/>
        <end position="463"/>
    </location>
</feature>
<accession>A0A671UVB5</accession>
<dbReference type="OMA" id="GDYRCMG"/>
<feature type="domain" description="Ig-like" evidence="6">
    <location>
        <begin position="116"/>
        <end position="194"/>
    </location>
</feature>
<gene>
    <name evidence="7" type="primary">LOC115590496</name>
</gene>
<reference evidence="7" key="2">
    <citation type="submission" date="2025-08" db="UniProtKB">
        <authorList>
            <consortium name="Ensembl"/>
        </authorList>
    </citation>
    <scope>IDENTIFICATION</scope>
</reference>
<dbReference type="PANTHER" id="PTHR11481:SF64">
    <property type="entry name" value="FC RECEPTOR-LIKE PROTEIN 4"/>
    <property type="match status" value="1"/>
</dbReference>
<keyword evidence="2" id="KW-1015">Disulfide bond</keyword>
<feature type="region of interest" description="Disordered" evidence="3">
    <location>
        <begin position="744"/>
        <end position="768"/>
    </location>
</feature>
<dbReference type="InterPro" id="IPR050488">
    <property type="entry name" value="Ig_Fc_receptor"/>
</dbReference>
<evidence type="ECO:0000256" key="5">
    <source>
        <dbReference type="SAM" id="SignalP"/>
    </source>
</evidence>
<dbReference type="PROSITE" id="PS50835">
    <property type="entry name" value="IG_LIKE"/>
    <property type="match status" value="6"/>
</dbReference>
<feature type="transmembrane region" description="Helical" evidence="4">
    <location>
        <begin position="623"/>
        <end position="650"/>
    </location>
</feature>
<dbReference type="AlphaFoldDB" id="A0A671UVB5"/>
<dbReference type="GO" id="GO:0004888">
    <property type="term" value="F:transmembrane signaling receptor activity"/>
    <property type="evidence" value="ECO:0007669"/>
    <property type="project" value="TreeGrafter"/>
</dbReference>
<dbReference type="Pfam" id="PF13895">
    <property type="entry name" value="Ig_2"/>
    <property type="match status" value="1"/>
</dbReference>
<dbReference type="SMART" id="SM00409">
    <property type="entry name" value="IG"/>
    <property type="match status" value="5"/>
</dbReference>
<proteinExistence type="predicted"/>